<gene>
    <name evidence="4" type="ORF">GGQ57_002841</name>
</gene>
<comment type="caution">
    <text evidence="4">The sequence shown here is derived from an EMBL/GenBank/DDBJ whole genome shotgun (WGS) entry which is preliminary data.</text>
</comment>
<keyword evidence="2" id="KW-0732">Signal</keyword>
<feature type="chain" id="PRO_5046775078" description="DUF5683 domain-containing protein" evidence="2">
    <location>
        <begin position="25"/>
        <end position="241"/>
    </location>
</feature>
<evidence type="ECO:0000256" key="2">
    <source>
        <dbReference type="SAM" id="SignalP"/>
    </source>
</evidence>
<keyword evidence="1" id="KW-1133">Transmembrane helix</keyword>
<dbReference type="EMBL" id="JACHOC010000005">
    <property type="protein sequence ID" value="MBB4622932.1"/>
    <property type="molecule type" value="Genomic_DNA"/>
</dbReference>
<evidence type="ECO:0000259" key="3">
    <source>
        <dbReference type="Pfam" id="PF18935"/>
    </source>
</evidence>
<feature type="signal peptide" evidence="2">
    <location>
        <begin position="1"/>
        <end position="24"/>
    </location>
</feature>
<dbReference type="Pfam" id="PF18935">
    <property type="entry name" value="DUF5683"/>
    <property type="match status" value="1"/>
</dbReference>
<feature type="transmembrane region" description="Helical" evidence="1">
    <location>
        <begin position="93"/>
        <end position="112"/>
    </location>
</feature>
<dbReference type="InterPro" id="IPR043738">
    <property type="entry name" value="DUF5683"/>
</dbReference>
<sequence length="241" mass="27548">MKLKISRILCLLMVLTGISLYSKAQGKAVILDADTVVVAPPDSTVQAVLQSADSASQVNKVKEVDMKPFKPNPTKAVIFSAILPGLGQIYNRAYWKLPIVYGGFMGCIYAITWNNKNYKDYSSAYFDLMYDVKNNPDDPKKWSESWVSIAKKNGYEPEKFITDTRWQDNIKRRKDYFRRYRDLSIIITAGVYAICMIDAYVDAQLFDFDISPDLSMRLEPMVMPKTSFSERIYGLNCSIKF</sequence>
<name>A0ABR6KPU5_9BACT</name>
<evidence type="ECO:0000313" key="4">
    <source>
        <dbReference type="EMBL" id="MBB4622932.1"/>
    </source>
</evidence>
<dbReference type="Proteomes" id="UP000533637">
    <property type="component" value="Unassembled WGS sequence"/>
</dbReference>
<dbReference type="RefSeq" id="WP_122351781.1">
    <property type="nucleotide sequence ID" value="NZ_BMPB01000005.1"/>
</dbReference>
<organism evidence="4 5">
    <name type="scientific">Parabacteroides faecis</name>
    <dbReference type="NCBI Taxonomy" id="1217282"/>
    <lineage>
        <taxon>Bacteria</taxon>
        <taxon>Pseudomonadati</taxon>
        <taxon>Bacteroidota</taxon>
        <taxon>Bacteroidia</taxon>
        <taxon>Bacteroidales</taxon>
        <taxon>Tannerellaceae</taxon>
        <taxon>Parabacteroides</taxon>
    </lineage>
</organism>
<reference evidence="4 5" key="1">
    <citation type="submission" date="2020-08" db="EMBL/GenBank/DDBJ databases">
        <title>Genomic Encyclopedia of Type Strains, Phase IV (KMG-IV): sequencing the most valuable type-strain genomes for metagenomic binning, comparative biology and taxonomic classification.</title>
        <authorList>
            <person name="Goeker M."/>
        </authorList>
    </citation>
    <scope>NUCLEOTIDE SEQUENCE [LARGE SCALE GENOMIC DNA]</scope>
    <source>
        <strain evidence="4 5">DSM 102983</strain>
    </source>
</reference>
<evidence type="ECO:0000313" key="5">
    <source>
        <dbReference type="Proteomes" id="UP000533637"/>
    </source>
</evidence>
<keyword evidence="5" id="KW-1185">Reference proteome</keyword>
<feature type="domain" description="DUF5683" evidence="3">
    <location>
        <begin position="70"/>
        <end position="241"/>
    </location>
</feature>
<proteinExistence type="predicted"/>
<keyword evidence="1" id="KW-0812">Transmembrane</keyword>
<accession>A0ABR6KPU5</accession>
<keyword evidence="1" id="KW-0472">Membrane</keyword>
<feature type="transmembrane region" description="Helical" evidence="1">
    <location>
        <begin position="180"/>
        <end position="201"/>
    </location>
</feature>
<protein>
    <recommendedName>
        <fullName evidence="3">DUF5683 domain-containing protein</fullName>
    </recommendedName>
</protein>
<evidence type="ECO:0000256" key="1">
    <source>
        <dbReference type="SAM" id="Phobius"/>
    </source>
</evidence>